<organism evidence="6 7">
    <name type="scientific">Aquipuribacter hungaricus</name>
    <dbReference type="NCBI Taxonomy" id="545624"/>
    <lineage>
        <taxon>Bacteria</taxon>
        <taxon>Bacillati</taxon>
        <taxon>Actinomycetota</taxon>
        <taxon>Actinomycetes</taxon>
        <taxon>Micrococcales</taxon>
        <taxon>Intrasporangiaceae</taxon>
        <taxon>Aquipuribacter</taxon>
    </lineage>
</organism>
<evidence type="ECO:0000313" key="6">
    <source>
        <dbReference type="EMBL" id="MFC3688113.1"/>
    </source>
</evidence>
<keyword evidence="2 4" id="KW-0808">Transferase</keyword>
<dbReference type="InterPro" id="IPR042221">
    <property type="entry name" value="Leu/Phe-tRNA_Trfase_N"/>
</dbReference>
<comment type="caution">
    <text evidence="6">The sequence shown here is derived from an EMBL/GenBank/DDBJ whole genome shotgun (WGS) entry which is preliminary data.</text>
</comment>
<name>A0ABV7WE49_9MICO</name>
<dbReference type="HAMAP" id="MF_00688">
    <property type="entry name" value="Leu_Phe_trans"/>
    <property type="match status" value="1"/>
</dbReference>
<keyword evidence="7" id="KW-1185">Reference proteome</keyword>
<gene>
    <name evidence="4 6" type="primary">aat</name>
    <name evidence="6" type="ORF">ACFOLH_07140</name>
</gene>
<dbReference type="EC" id="2.3.2.6" evidence="4"/>
<protein>
    <recommendedName>
        <fullName evidence="4">Leucyl/phenylalanyl-tRNA--protein transferase</fullName>
        <ecNumber evidence="4">2.3.2.6</ecNumber>
    </recommendedName>
    <alternativeName>
        <fullName evidence="4">L/F-transferase</fullName>
    </alternativeName>
    <alternativeName>
        <fullName evidence="4">Leucyltransferase</fullName>
    </alternativeName>
    <alternativeName>
        <fullName evidence="4">Phenyalanyltransferase</fullName>
    </alternativeName>
</protein>
<dbReference type="GO" id="GO:0008914">
    <property type="term" value="F:leucyl-tRNA--protein transferase activity"/>
    <property type="evidence" value="ECO:0007669"/>
    <property type="project" value="UniProtKB-EC"/>
</dbReference>
<dbReference type="InterPro" id="IPR004616">
    <property type="entry name" value="Leu/Phe-tRNA_Trfase"/>
</dbReference>
<dbReference type="NCBIfam" id="TIGR00667">
    <property type="entry name" value="aat"/>
    <property type="match status" value="1"/>
</dbReference>
<comment type="subcellular location">
    <subcellularLocation>
        <location evidence="4">Cytoplasm</location>
    </subcellularLocation>
</comment>
<keyword evidence="1 4" id="KW-0963">Cytoplasm</keyword>
<evidence type="ECO:0000256" key="1">
    <source>
        <dbReference type="ARBA" id="ARBA00022490"/>
    </source>
</evidence>
<evidence type="ECO:0000256" key="2">
    <source>
        <dbReference type="ARBA" id="ARBA00022679"/>
    </source>
</evidence>
<dbReference type="RefSeq" id="WP_340296053.1">
    <property type="nucleotide sequence ID" value="NZ_JBBEOI010000390.1"/>
</dbReference>
<keyword evidence="3 4" id="KW-0012">Acyltransferase</keyword>
<evidence type="ECO:0000256" key="5">
    <source>
        <dbReference type="SAM" id="MobiDB-lite"/>
    </source>
</evidence>
<dbReference type="Proteomes" id="UP001595685">
    <property type="component" value="Unassembled WGS sequence"/>
</dbReference>
<evidence type="ECO:0000256" key="4">
    <source>
        <dbReference type="HAMAP-Rule" id="MF_00688"/>
    </source>
</evidence>
<proteinExistence type="inferred from homology"/>
<reference evidence="7" key="1">
    <citation type="journal article" date="2019" name="Int. J. Syst. Evol. Microbiol.">
        <title>The Global Catalogue of Microorganisms (GCM) 10K type strain sequencing project: providing services to taxonomists for standard genome sequencing and annotation.</title>
        <authorList>
            <consortium name="The Broad Institute Genomics Platform"/>
            <consortium name="The Broad Institute Genome Sequencing Center for Infectious Disease"/>
            <person name="Wu L."/>
            <person name="Ma J."/>
        </authorList>
    </citation>
    <scope>NUCLEOTIDE SEQUENCE [LARGE SCALE GENOMIC DNA]</scope>
    <source>
        <strain evidence="7">NCAIM B.02333</strain>
    </source>
</reference>
<dbReference type="Pfam" id="PF03588">
    <property type="entry name" value="Leu_Phe_trans"/>
    <property type="match status" value="1"/>
</dbReference>
<sequence>MTPSTEPAPRRRGAAGPSTGPAGPVADQLRRALQRAPDGQDLVCVGGALSSGLLLEGYRTGLFAMEVRVRRRDVLGWFSPDPRGVLEPDRVHQSRTDRRLSRRFETRVDTAFDDVVAGCADPSREGAWIDDAYARTYAELHRAGHAHSVETWADGRLVGGLFGVVVGGLFAAESKFHVETGASKAAVVALARMLAAETTGPRLVDVQWSTPHLASLGVGELTRPAYLERLATLVDVPPPACFDPALRAAADGTR</sequence>
<dbReference type="PANTHER" id="PTHR30098">
    <property type="entry name" value="LEUCYL/PHENYLALANYL-TRNA--PROTEIN TRANSFERASE"/>
    <property type="match status" value="1"/>
</dbReference>
<dbReference type="Gene3D" id="3.40.630.70">
    <property type="entry name" value="Leucyl/phenylalanyl-tRNA-protein transferase, C-terminal domain"/>
    <property type="match status" value="1"/>
</dbReference>
<dbReference type="Gene3D" id="3.30.70.3550">
    <property type="entry name" value="Leucyl/phenylalanyl-tRNA-protein transferase, N-terminal domain"/>
    <property type="match status" value="1"/>
</dbReference>
<comment type="similarity">
    <text evidence="4">Belongs to the L/F-transferase family.</text>
</comment>
<evidence type="ECO:0000313" key="7">
    <source>
        <dbReference type="Proteomes" id="UP001595685"/>
    </source>
</evidence>
<dbReference type="PANTHER" id="PTHR30098:SF2">
    <property type="entry name" value="LEUCYL_PHENYLALANYL-TRNA--PROTEIN TRANSFERASE"/>
    <property type="match status" value="1"/>
</dbReference>
<dbReference type="EMBL" id="JBHRWW010000003">
    <property type="protein sequence ID" value="MFC3688113.1"/>
    <property type="molecule type" value="Genomic_DNA"/>
</dbReference>
<feature type="compositionally biased region" description="Low complexity" evidence="5">
    <location>
        <begin position="14"/>
        <end position="25"/>
    </location>
</feature>
<dbReference type="InterPro" id="IPR042203">
    <property type="entry name" value="Leu/Phe-tRNA_Trfase_C"/>
</dbReference>
<dbReference type="InterPro" id="IPR016181">
    <property type="entry name" value="Acyl_CoA_acyltransferase"/>
</dbReference>
<dbReference type="SUPFAM" id="SSF55729">
    <property type="entry name" value="Acyl-CoA N-acyltransferases (Nat)"/>
    <property type="match status" value="1"/>
</dbReference>
<feature type="region of interest" description="Disordered" evidence="5">
    <location>
        <begin position="1"/>
        <end position="25"/>
    </location>
</feature>
<comment type="catalytic activity">
    <reaction evidence="4">
        <text>N-terminal L-arginyl-[protein] + L-leucyl-tRNA(Leu) = N-terminal L-leucyl-L-arginyl-[protein] + tRNA(Leu) + H(+)</text>
        <dbReference type="Rhea" id="RHEA:50416"/>
        <dbReference type="Rhea" id="RHEA-COMP:9613"/>
        <dbReference type="Rhea" id="RHEA-COMP:9622"/>
        <dbReference type="Rhea" id="RHEA-COMP:12672"/>
        <dbReference type="Rhea" id="RHEA-COMP:12673"/>
        <dbReference type="ChEBI" id="CHEBI:15378"/>
        <dbReference type="ChEBI" id="CHEBI:64719"/>
        <dbReference type="ChEBI" id="CHEBI:78442"/>
        <dbReference type="ChEBI" id="CHEBI:78494"/>
        <dbReference type="ChEBI" id="CHEBI:133044"/>
        <dbReference type="EC" id="2.3.2.6"/>
    </reaction>
</comment>
<evidence type="ECO:0000256" key="3">
    <source>
        <dbReference type="ARBA" id="ARBA00023315"/>
    </source>
</evidence>
<accession>A0ABV7WE49</accession>
<comment type="catalytic activity">
    <reaction evidence="4">
        <text>N-terminal L-lysyl-[protein] + L-leucyl-tRNA(Leu) = N-terminal L-leucyl-L-lysyl-[protein] + tRNA(Leu) + H(+)</text>
        <dbReference type="Rhea" id="RHEA:12340"/>
        <dbReference type="Rhea" id="RHEA-COMP:9613"/>
        <dbReference type="Rhea" id="RHEA-COMP:9622"/>
        <dbReference type="Rhea" id="RHEA-COMP:12670"/>
        <dbReference type="Rhea" id="RHEA-COMP:12671"/>
        <dbReference type="ChEBI" id="CHEBI:15378"/>
        <dbReference type="ChEBI" id="CHEBI:65249"/>
        <dbReference type="ChEBI" id="CHEBI:78442"/>
        <dbReference type="ChEBI" id="CHEBI:78494"/>
        <dbReference type="ChEBI" id="CHEBI:133043"/>
        <dbReference type="EC" id="2.3.2.6"/>
    </reaction>
</comment>
<comment type="function">
    <text evidence="4">Functions in the N-end rule pathway of protein degradation where it conjugates Leu, Phe and, less efficiently, Met from aminoacyl-tRNAs to the N-termini of proteins containing an N-terminal arginine or lysine.</text>
</comment>
<comment type="catalytic activity">
    <reaction evidence="4">
        <text>L-phenylalanyl-tRNA(Phe) + an N-terminal L-alpha-aminoacyl-[protein] = an N-terminal L-phenylalanyl-L-alpha-aminoacyl-[protein] + tRNA(Phe)</text>
        <dbReference type="Rhea" id="RHEA:43632"/>
        <dbReference type="Rhea" id="RHEA-COMP:9668"/>
        <dbReference type="Rhea" id="RHEA-COMP:9699"/>
        <dbReference type="Rhea" id="RHEA-COMP:10636"/>
        <dbReference type="Rhea" id="RHEA-COMP:10637"/>
        <dbReference type="ChEBI" id="CHEBI:78442"/>
        <dbReference type="ChEBI" id="CHEBI:78531"/>
        <dbReference type="ChEBI" id="CHEBI:78597"/>
        <dbReference type="ChEBI" id="CHEBI:83561"/>
        <dbReference type="EC" id="2.3.2.6"/>
    </reaction>
</comment>